<feature type="domain" description="OmpA-like" evidence="9">
    <location>
        <begin position="88"/>
        <end position="219"/>
    </location>
</feature>
<dbReference type="KEGG" id="tzo:THMIRHAT_19760"/>
<dbReference type="Gene3D" id="3.30.1330.60">
    <property type="entry name" value="OmpA-like domain"/>
    <property type="match status" value="1"/>
</dbReference>
<keyword evidence="3" id="KW-1003">Cell membrane</keyword>
<dbReference type="SUPFAM" id="SSF103088">
    <property type="entry name" value="OmpA-like"/>
    <property type="match status" value="1"/>
</dbReference>
<dbReference type="CDD" id="cd07185">
    <property type="entry name" value="OmpA_C-like"/>
    <property type="match status" value="1"/>
</dbReference>
<dbReference type="InterPro" id="IPR006665">
    <property type="entry name" value="OmpA-like"/>
</dbReference>
<accession>A0A6F8PQF9</accession>
<dbReference type="Pfam" id="PF00691">
    <property type="entry name" value="OmpA"/>
    <property type="match status" value="1"/>
</dbReference>
<dbReference type="Pfam" id="PF13677">
    <property type="entry name" value="MotB_plug"/>
    <property type="match status" value="1"/>
</dbReference>
<dbReference type="PANTHER" id="PTHR30329:SF21">
    <property type="entry name" value="LIPOPROTEIN YIAD-RELATED"/>
    <property type="match status" value="1"/>
</dbReference>
<protein>
    <submittedName>
        <fullName evidence="10">Chemotaxis protein MotB</fullName>
    </submittedName>
</protein>
<keyword evidence="11" id="KW-1185">Reference proteome</keyword>
<name>A0A6F8PQF9_9GAMM</name>
<evidence type="ECO:0000256" key="5">
    <source>
        <dbReference type="ARBA" id="ARBA00022989"/>
    </source>
</evidence>
<dbReference type="AlphaFoldDB" id="A0A6F8PQF9"/>
<dbReference type="PROSITE" id="PS51123">
    <property type="entry name" value="OMPA_2"/>
    <property type="match status" value="1"/>
</dbReference>
<evidence type="ECO:0000256" key="7">
    <source>
        <dbReference type="PROSITE-ProRule" id="PRU00473"/>
    </source>
</evidence>
<evidence type="ECO:0000313" key="11">
    <source>
        <dbReference type="Proteomes" id="UP000501466"/>
    </source>
</evidence>
<dbReference type="GO" id="GO:0005886">
    <property type="term" value="C:plasma membrane"/>
    <property type="evidence" value="ECO:0007669"/>
    <property type="project" value="UniProtKB-SubCell"/>
</dbReference>
<evidence type="ECO:0000259" key="9">
    <source>
        <dbReference type="PROSITE" id="PS51123"/>
    </source>
</evidence>
<evidence type="ECO:0000256" key="6">
    <source>
        <dbReference type="ARBA" id="ARBA00023136"/>
    </source>
</evidence>
<evidence type="ECO:0000256" key="3">
    <source>
        <dbReference type="ARBA" id="ARBA00022475"/>
    </source>
</evidence>
<organism evidence="10 11">
    <name type="scientific">Thiosulfativibrio zosterae</name>
    <dbReference type="NCBI Taxonomy" id="2675053"/>
    <lineage>
        <taxon>Bacteria</taxon>
        <taxon>Pseudomonadati</taxon>
        <taxon>Pseudomonadota</taxon>
        <taxon>Gammaproteobacteria</taxon>
        <taxon>Thiotrichales</taxon>
        <taxon>Piscirickettsiaceae</taxon>
        <taxon>Thiosulfativibrio</taxon>
    </lineage>
</organism>
<evidence type="ECO:0000256" key="2">
    <source>
        <dbReference type="ARBA" id="ARBA00008914"/>
    </source>
</evidence>
<feature type="transmembrane region" description="Helical" evidence="8">
    <location>
        <begin position="12"/>
        <end position="33"/>
    </location>
</feature>
<keyword evidence="6 7" id="KW-0472">Membrane</keyword>
<comment type="subcellular location">
    <subcellularLocation>
        <location evidence="1">Cell membrane</location>
        <topology evidence="1">Single-pass membrane protein</topology>
    </subcellularLocation>
</comment>
<evidence type="ECO:0000256" key="1">
    <source>
        <dbReference type="ARBA" id="ARBA00004162"/>
    </source>
</evidence>
<dbReference type="InterPro" id="IPR025713">
    <property type="entry name" value="MotB-like_N_dom"/>
</dbReference>
<gene>
    <name evidence="10" type="primary">motB_2</name>
    <name evidence="10" type="ORF">THMIRHAT_19760</name>
</gene>
<comment type="similarity">
    <text evidence="2">Belongs to the MotB family.</text>
</comment>
<dbReference type="InterPro" id="IPR050330">
    <property type="entry name" value="Bact_OuterMem_StrucFunc"/>
</dbReference>
<keyword evidence="5 8" id="KW-1133">Transmembrane helix</keyword>
<evidence type="ECO:0000313" key="10">
    <source>
        <dbReference type="EMBL" id="BBP44230.1"/>
    </source>
</evidence>
<reference evidence="11" key="1">
    <citation type="submission" date="2019-11" db="EMBL/GenBank/DDBJ databases">
        <title>Isolation and characterization of two novel species in the genus Thiomicrorhabdus.</title>
        <authorList>
            <person name="Mochizuki J."/>
            <person name="Kojima H."/>
            <person name="Fukui M."/>
        </authorList>
    </citation>
    <scope>NUCLEOTIDE SEQUENCE [LARGE SCALE GENOMIC DNA]</scope>
    <source>
        <strain evidence="11">AkT22</strain>
    </source>
</reference>
<evidence type="ECO:0000256" key="8">
    <source>
        <dbReference type="SAM" id="Phobius"/>
    </source>
</evidence>
<dbReference type="PANTHER" id="PTHR30329">
    <property type="entry name" value="STATOR ELEMENT OF FLAGELLAR MOTOR COMPLEX"/>
    <property type="match status" value="1"/>
</dbReference>
<dbReference type="RefSeq" id="WP_173291969.1">
    <property type="nucleotide sequence ID" value="NZ_AP021888.1"/>
</dbReference>
<proteinExistence type="inferred from homology"/>
<dbReference type="EMBL" id="AP021888">
    <property type="protein sequence ID" value="BBP44230.1"/>
    <property type="molecule type" value="Genomic_DNA"/>
</dbReference>
<dbReference type="Proteomes" id="UP000501466">
    <property type="component" value="Chromosome"/>
</dbReference>
<keyword evidence="4 8" id="KW-0812">Transmembrane</keyword>
<dbReference type="InterPro" id="IPR036737">
    <property type="entry name" value="OmpA-like_sf"/>
</dbReference>
<sequence>MSQSTDRAKSVWLLTFGDVVTLLITFFILMIVLNKGEISRVQKFTDLQLDGSYAQLLKETSEESFLKVERNSNGILILIADDQAFEKGGLTPSVQLQNQLKQLGKALSDLSIFKLDLGILPREVRKHVSQENLQWRAEVNIAGHTDNDPINPFSGLRNNWFLSTLRAEQVMRLLYESSTLDKELFGVAGYGEYRPLVDNDSPEGKAKNRRIEILITATFEKTR</sequence>
<evidence type="ECO:0000256" key="4">
    <source>
        <dbReference type="ARBA" id="ARBA00022692"/>
    </source>
</evidence>